<gene>
    <name evidence="10" type="ORF">CPB83DRAFT_867694</name>
</gene>
<dbReference type="InterPro" id="IPR017770">
    <property type="entry name" value="RNA3'_term_phos_cyc_type_1"/>
</dbReference>
<dbReference type="GO" id="GO:0003963">
    <property type="term" value="F:RNA-3'-phosphate cyclase activity"/>
    <property type="evidence" value="ECO:0007669"/>
    <property type="project" value="UniProtKB-EC"/>
</dbReference>
<dbReference type="GO" id="GO:0005634">
    <property type="term" value="C:nucleus"/>
    <property type="evidence" value="ECO:0007669"/>
    <property type="project" value="TreeGrafter"/>
</dbReference>
<comment type="catalytic activity">
    <reaction evidence="5">
        <text>a 3'-end 3'-phospho-ribonucleotide-RNA + ATP = a 3'-end 2',3'-cyclophospho-ribonucleotide-RNA + AMP + diphosphate</text>
        <dbReference type="Rhea" id="RHEA:23976"/>
        <dbReference type="Rhea" id="RHEA-COMP:10463"/>
        <dbReference type="Rhea" id="RHEA-COMP:10464"/>
        <dbReference type="ChEBI" id="CHEBI:30616"/>
        <dbReference type="ChEBI" id="CHEBI:33019"/>
        <dbReference type="ChEBI" id="CHEBI:83062"/>
        <dbReference type="ChEBI" id="CHEBI:83064"/>
        <dbReference type="ChEBI" id="CHEBI:456215"/>
        <dbReference type="EC" id="6.5.1.4"/>
    </reaction>
</comment>
<keyword evidence="4 7" id="KW-0547">Nucleotide-binding</keyword>
<dbReference type="OrthoDB" id="25029at2759"/>
<dbReference type="NCBIfam" id="TIGR03399">
    <property type="entry name" value="RNA_3prim_cycl"/>
    <property type="match status" value="1"/>
</dbReference>
<dbReference type="EC" id="6.5.1.4" evidence="2"/>
<dbReference type="PANTHER" id="PTHR11096:SF0">
    <property type="entry name" value="RNA 3'-TERMINAL PHOSPHATE CYCLASE"/>
    <property type="match status" value="1"/>
</dbReference>
<dbReference type="GO" id="GO:0005524">
    <property type="term" value="F:ATP binding"/>
    <property type="evidence" value="ECO:0007669"/>
    <property type="project" value="UniProtKB-KW"/>
</dbReference>
<proteinExistence type="inferred from homology"/>
<dbReference type="Gene3D" id="3.30.360.20">
    <property type="entry name" value="RNA 3'-terminal phosphate cyclase, insert domain"/>
    <property type="match status" value="1"/>
</dbReference>
<dbReference type="GO" id="GO:0006396">
    <property type="term" value="P:RNA processing"/>
    <property type="evidence" value="ECO:0007669"/>
    <property type="project" value="InterPro"/>
</dbReference>
<keyword evidence="7" id="KW-0067">ATP-binding</keyword>
<keyword evidence="11" id="KW-1185">Reference proteome</keyword>
<dbReference type="Pfam" id="PF01137">
    <property type="entry name" value="RTC"/>
    <property type="match status" value="1"/>
</dbReference>
<dbReference type="PANTHER" id="PTHR11096">
    <property type="entry name" value="RNA 3' TERMINAL PHOSPHATE CYCLASE"/>
    <property type="match status" value="1"/>
</dbReference>
<evidence type="ECO:0000259" key="9">
    <source>
        <dbReference type="Pfam" id="PF05189"/>
    </source>
</evidence>
<dbReference type="Pfam" id="PF05189">
    <property type="entry name" value="RTC_insert"/>
    <property type="match status" value="1"/>
</dbReference>
<evidence type="ECO:0000256" key="2">
    <source>
        <dbReference type="ARBA" id="ARBA00012725"/>
    </source>
</evidence>
<keyword evidence="3" id="KW-0436">Ligase</keyword>
<dbReference type="SUPFAM" id="SSF55205">
    <property type="entry name" value="EPT/RTPC-like"/>
    <property type="match status" value="2"/>
</dbReference>
<feature type="active site" description="Tele-AMP-histidine intermediate" evidence="6">
    <location>
        <position position="348"/>
    </location>
</feature>
<accession>A0A9P6EM94</accession>
<protein>
    <recommendedName>
        <fullName evidence="2">RNA 3'-terminal-phosphate cyclase (ATP)</fullName>
        <ecNumber evidence="2">6.5.1.4</ecNumber>
    </recommendedName>
</protein>
<feature type="domain" description="RNA 3'-terminal phosphate cyclase insert" evidence="9">
    <location>
        <begin position="192"/>
        <end position="311"/>
    </location>
</feature>
<dbReference type="Gene3D" id="3.65.10.20">
    <property type="entry name" value="RNA 3'-terminal phosphate cyclase domain"/>
    <property type="match status" value="1"/>
</dbReference>
<feature type="domain" description="RNA 3'-terminal phosphate cyclase" evidence="8">
    <location>
        <begin position="11"/>
        <end position="366"/>
    </location>
</feature>
<evidence type="ECO:0000259" key="8">
    <source>
        <dbReference type="Pfam" id="PF01137"/>
    </source>
</evidence>
<feature type="binding site" evidence="7">
    <location>
        <begin position="320"/>
        <end position="324"/>
    </location>
    <ligand>
        <name>ATP</name>
        <dbReference type="ChEBI" id="CHEBI:30616"/>
    </ligand>
</feature>
<reference evidence="10" key="1">
    <citation type="submission" date="2020-11" db="EMBL/GenBank/DDBJ databases">
        <authorList>
            <consortium name="DOE Joint Genome Institute"/>
            <person name="Ahrendt S."/>
            <person name="Riley R."/>
            <person name="Andreopoulos W."/>
            <person name="Labutti K."/>
            <person name="Pangilinan J."/>
            <person name="Ruiz-Duenas F.J."/>
            <person name="Barrasa J.M."/>
            <person name="Sanchez-Garcia M."/>
            <person name="Camarero S."/>
            <person name="Miyauchi S."/>
            <person name="Serrano A."/>
            <person name="Linde D."/>
            <person name="Babiker R."/>
            <person name="Drula E."/>
            <person name="Ayuso-Fernandez I."/>
            <person name="Pacheco R."/>
            <person name="Padilla G."/>
            <person name="Ferreira P."/>
            <person name="Barriuso J."/>
            <person name="Kellner H."/>
            <person name="Castanera R."/>
            <person name="Alfaro M."/>
            <person name="Ramirez L."/>
            <person name="Pisabarro A.G."/>
            <person name="Kuo A."/>
            <person name="Tritt A."/>
            <person name="Lipzen A."/>
            <person name="He G."/>
            <person name="Yan M."/>
            <person name="Ng V."/>
            <person name="Cullen D."/>
            <person name="Martin F."/>
            <person name="Rosso M.-N."/>
            <person name="Henrissat B."/>
            <person name="Hibbett D."/>
            <person name="Martinez A.T."/>
            <person name="Grigoriev I.V."/>
        </authorList>
    </citation>
    <scope>NUCLEOTIDE SEQUENCE</scope>
    <source>
        <strain evidence="10">CBS 506.95</strain>
    </source>
</reference>
<dbReference type="PIRSF" id="PIRSF005378">
    <property type="entry name" value="RNA3'_term_phos_cycl_euk"/>
    <property type="match status" value="1"/>
</dbReference>
<dbReference type="InterPro" id="IPR000228">
    <property type="entry name" value="RNA3'_term_phos_cyc"/>
</dbReference>
<name>A0A9P6EM94_9AGAR</name>
<comment type="similarity">
    <text evidence="1">Belongs to the RNA 3'-terminal cyclase family. Type 1 subfamily.</text>
</comment>
<evidence type="ECO:0000256" key="5">
    <source>
        <dbReference type="ARBA" id="ARBA00024481"/>
    </source>
</evidence>
<dbReference type="AlphaFoldDB" id="A0A9P6EM94"/>
<evidence type="ECO:0000256" key="1">
    <source>
        <dbReference type="ARBA" id="ARBA00009206"/>
    </source>
</evidence>
<evidence type="ECO:0000256" key="4">
    <source>
        <dbReference type="ARBA" id="ARBA00022741"/>
    </source>
</evidence>
<dbReference type="PROSITE" id="PS01287">
    <property type="entry name" value="RTC"/>
    <property type="match status" value="1"/>
</dbReference>
<evidence type="ECO:0000256" key="6">
    <source>
        <dbReference type="PIRSR" id="PIRSR005378-1"/>
    </source>
</evidence>
<dbReference type="Proteomes" id="UP000807306">
    <property type="component" value="Unassembled WGS sequence"/>
</dbReference>
<organism evidence="10 11">
    <name type="scientific">Crepidotus variabilis</name>
    <dbReference type="NCBI Taxonomy" id="179855"/>
    <lineage>
        <taxon>Eukaryota</taxon>
        <taxon>Fungi</taxon>
        <taxon>Dikarya</taxon>
        <taxon>Basidiomycota</taxon>
        <taxon>Agaricomycotina</taxon>
        <taxon>Agaricomycetes</taxon>
        <taxon>Agaricomycetidae</taxon>
        <taxon>Agaricales</taxon>
        <taxon>Agaricineae</taxon>
        <taxon>Crepidotaceae</taxon>
        <taxon>Crepidotus</taxon>
    </lineage>
</organism>
<sequence length="400" mass="43028">MTSKVIDGSVLEGGGQILRNAVSLSALLSKPVKIEKIRNGRKPPGLKNQHRTGLELAAQISNAQLTGAKNGSREIEFIPGQIQLPDRFHADSVTAGSITLLSQIGLPLLLFSPTAVGASKLTLLGGTNASNAPQIDYTEHIFIPFMRRFFGVENISLHIKKRGYFPKGGGEVDFKVTPLSEGQKLKSFSLMKRGKVKWIAGISHFAGLPRKIGENMVKGATSRLAQAGFVKGQIDFQGELPAEVLDERRDVPVSIPVQREPDNLTKGAGSGIVLWAELEGGGILGGSAIGSKNIDPEKVGEEAANELLKALDNQGCVDEHLQDQIIMFMALAEGKSEVRCGKDGLALHTKTAIWLAEQLTDAKFDIEEESEGTVVIRCDGIGYTSQPERERDDGDSVKKS</sequence>
<evidence type="ECO:0000256" key="7">
    <source>
        <dbReference type="PIRSR" id="PIRSR005378-2"/>
    </source>
</evidence>
<dbReference type="InterPro" id="IPR013791">
    <property type="entry name" value="RNA3'-term_phos_cycl_insert"/>
</dbReference>
<evidence type="ECO:0000313" key="11">
    <source>
        <dbReference type="Proteomes" id="UP000807306"/>
    </source>
</evidence>
<comment type="caution">
    <text evidence="10">The sequence shown here is derived from an EMBL/GenBank/DDBJ whole genome shotgun (WGS) entry which is preliminary data.</text>
</comment>
<dbReference type="InterPro" id="IPR020719">
    <property type="entry name" value="RNA3'_term_phos_cycl-like_CS"/>
</dbReference>
<dbReference type="SUPFAM" id="SSF52913">
    <property type="entry name" value="RNA 3'-terminal phosphate cyclase, RPTC, insert domain"/>
    <property type="match status" value="1"/>
</dbReference>
<feature type="binding site" evidence="7">
    <location>
        <position position="103"/>
    </location>
    <ligand>
        <name>ATP</name>
        <dbReference type="ChEBI" id="CHEBI:30616"/>
    </ligand>
</feature>
<dbReference type="InterPro" id="IPR013792">
    <property type="entry name" value="RNA3'P_cycl/enolpyr_Trfase_a/b"/>
</dbReference>
<dbReference type="EMBL" id="MU157832">
    <property type="protein sequence ID" value="KAF9532406.1"/>
    <property type="molecule type" value="Genomic_DNA"/>
</dbReference>
<dbReference type="InterPro" id="IPR023797">
    <property type="entry name" value="RNA3'_phos_cyclase_dom"/>
</dbReference>
<dbReference type="InterPro" id="IPR037136">
    <property type="entry name" value="RNA3'_phos_cyclase_dom_sf"/>
</dbReference>
<dbReference type="InterPro" id="IPR036553">
    <property type="entry name" value="RPTC_insert"/>
</dbReference>
<evidence type="ECO:0000256" key="3">
    <source>
        <dbReference type="ARBA" id="ARBA00022598"/>
    </source>
</evidence>
<evidence type="ECO:0000313" key="10">
    <source>
        <dbReference type="EMBL" id="KAF9532406.1"/>
    </source>
</evidence>